<accession>A0A074ZSB0</accession>
<evidence type="ECO:0000313" key="1">
    <source>
        <dbReference type="EMBL" id="KER30313.1"/>
    </source>
</evidence>
<organism evidence="1 2">
    <name type="scientific">Opisthorchis viverrini</name>
    <name type="common">Southeast Asian liver fluke</name>
    <dbReference type="NCBI Taxonomy" id="6198"/>
    <lineage>
        <taxon>Eukaryota</taxon>
        <taxon>Metazoa</taxon>
        <taxon>Spiralia</taxon>
        <taxon>Lophotrochozoa</taxon>
        <taxon>Platyhelminthes</taxon>
        <taxon>Trematoda</taxon>
        <taxon>Digenea</taxon>
        <taxon>Opisthorchiida</taxon>
        <taxon>Opisthorchiata</taxon>
        <taxon>Opisthorchiidae</taxon>
        <taxon>Opisthorchis</taxon>
    </lineage>
</organism>
<keyword evidence="2" id="KW-1185">Reference proteome</keyword>
<dbReference type="GeneID" id="20317445"/>
<dbReference type="RefSeq" id="XP_009165955.1">
    <property type="nucleotide sequence ID" value="XM_009167691.1"/>
</dbReference>
<dbReference type="CTD" id="20317445"/>
<dbReference type="KEGG" id="ovi:T265_03258"/>
<protein>
    <submittedName>
        <fullName evidence="1">Uncharacterized protein</fullName>
    </submittedName>
</protein>
<dbReference type="EMBL" id="KL596663">
    <property type="protein sequence ID" value="KER30313.1"/>
    <property type="molecule type" value="Genomic_DNA"/>
</dbReference>
<dbReference type="Proteomes" id="UP000054324">
    <property type="component" value="Unassembled WGS sequence"/>
</dbReference>
<sequence>MWGKLLVPEQAMFQSSLCPGAIVPTGIHIEWGNIEWEMLPQVAVASLSHYRQSGGIRDQNCFTVPQLGTRLATQARAACRSSIQMSCDWPKLWIEQSNTVHSPPKAGYECCVQKTLEIPEVCDLISFI</sequence>
<name>A0A074ZSB0_OPIVI</name>
<evidence type="ECO:0000313" key="2">
    <source>
        <dbReference type="Proteomes" id="UP000054324"/>
    </source>
</evidence>
<proteinExistence type="predicted"/>
<gene>
    <name evidence="1" type="ORF">T265_03258</name>
</gene>
<dbReference type="AlphaFoldDB" id="A0A074ZSB0"/>
<reference evidence="1 2" key="1">
    <citation type="submission" date="2013-11" db="EMBL/GenBank/DDBJ databases">
        <title>Opisthorchis viverrini - life in the bile duct.</title>
        <authorList>
            <person name="Young N.D."/>
            <person name="Nagarajan N."/>
            <person name="Lin S.J."/>
            <person name="Korhonen P.K."/>
            <person name="Jex A.R."/>
            <person name="Hall R.S."/>
            <person name="Safavi-Hemami H."/>
            <person name="Kaewkong W."/>
            <person name="Bertrand D."/>
            <person name="Gao S."/>
            <person name="Seet Q."/>
            <person name="Wongkham S."/>
            <person name="Teh B.T."/>
            <person name="Wongkham C."/>
            <person name="Intapan P.M."/>
            <person name="Maleewong W."/>
            <person name="Yang X."/>
            <person name="Hu M."/>
            <person name="Wang Z."/>
            <person name="Hofmann A."/>
            <person name="Sternberg P.W."/>
            <person name="Tan P."/>
            <person name="Wang J."/>
            <person name="Gasser R.B."/>
        </authorList>
    </citation>
    <scope>NUCLEOTIDE SEQUENCE [LARGE SCALE GENOMIC DNA]</scope>
</reference>